<dbReference type="PANTHER" id="PTHR30399:SF1">
    <property type="entry name" value="UTP PYROPHOSPHATASE"/>
    <property type="match status" value="1"/>
</dbReference>
<dbReference type="EMBL" id="JAWDKB010000001">
    <property type="protein sequence ID" value="MDV0442748.1"/>
    <property type="molecule type" value="Genomic_DNA"/>
</dbReference>
<evidence type="ECO:0000259" key="1">
    <source>
        <dbReference type="Pfam" id="PF01863"/>
    </source>
</evidence>
<dbReference type="InterPro" id="IPR053136">
    <property type="entry name" value="UTP_pyrophosphatase-like"/>
</dbReference>
<accession>A0AAE4MFE6</accession>
<evidence type="ECO:0000313" key="3">
    <source>
        <dbReference type="Proteomes" id="UP001283212"/>
    </source>
</evidence>
<name>A0AAE4MFE6_9EURY</name>
<protein>
    <recommendedName>
        <fullName evidence="1">YgjP-like metallopeptidase domain-containing protein</fullName>
    </recommendedName>
</protein>
<dbReference type="Gene3D" id="3.30.2010.10">
    <property type="entry name" value="Metalloproteases ('zincins'), catalytic domain"/>
    <property type="match status" value="1"/>
</dbReference>
<organism evidence="2 3">
    <name type="scientific">Methanorbis rubei</name>
    <dbReference type="NCBI Taxonomy" id="3028300"/>
    <lineage>
        <taxon>Archaea</taxon>
        <taxon>Methanobacteriati</taxon>
        <taxon>Methanobacteriota</taxon>
        <taxon>Stenosarchaea group</taxon>
        <taxon>Methanomicrobia</taxon>
        <taxon>Methanomicrobiales</taxon>
        <taxon>Methanocorpusculaceae</taxon>
        <taxon>Methanorbis</taxon>
    </lineage>
</organism>
<dbReference type="InterPro" id="IPR002725">
    <property type="entry name" value="YgjP-like_metallopeptidase"/>
</dbReference>
<keyword evidence="3" id="KW-1185">Reference proteome</keyword>
<feature type="domain" description="YgjP-like metallopeptidase" evidence="1">
    <location>
        <begin position="31"/>
        <end position="238"/>
    </location>
</feature>
<dbReference type="AlphaFoldDB" id="A0AAE4MFE6"/>
<gene>
    <name evidence="2" type="ORF">McpCs1_00930</name>
</gene>
<sequence length="245" mass="28179">MRSEEVTGFGSVVWEGESISYTVVYSSRRRSWAVEVKPDGCVIVRMPQQVPPEKVRMLVEEKAEWIFTQVKKYGSRVGIVRNYIDGEMLPFFGVEYPVVRKAGAVAKAEFLDDCFVVTVPEGFSPDASRDVAKDMIVLLFRRIGFSPLEEIIGKYAPLAGVEPPQLRIRLQERKWGCCTPKNGIIVNARVLLGPKIVAEYIVVHELAHQRYRHHQKSFWDEVERLMPNYQEAERILKTDGWKFVF</sequence>
<reference evidence="2 3" key="1">
    <citation type="submission" date="2023-06" db="EMBL/GenBank/DDBJ databases">
        <title>Genome sequence of Methancorpusculaceae sp. Cs1.</title>
        <authorList>
            <person name="Protasov E."/>
            <person name="Platt K."/>
            <person name="Poehlein A."/>
            <person name="Daniel R."/>
            <person name="Brune A."/>
        </authorList>
    </citation>
    <scope>NUCLEOTIDE SEQUENCE [LARGE SCALE GENOMIC DNA]</scope>
    <source>
        <strain evidence="2 3">Cs1</strain>
    </source>
</reference>
<dbReference type="Proteomes" id="UP001283212">
    <property type="component" value="Unassembled WGS sequence"/>
</dbReference>
<dbReference type="PANTHER" id="PTHR30399">
    <property type="entry name" value="UNCHARACTERIZED PROTEIN YGJP"/>
    <property type="match status" value="1"/>
</dbReference>
<evidence type="ECO:0000313" key="2">
    <source>
        <dbReference type="EMBL" id="MDV0442748.1"/>
    </source>
</evidence>
<comment type="caution">
    <text evidence="2">The sequence shown here is derived from an EMBL/GenBank/DDBJ whole genome shotgun (WGS) entry which is preliminary data.</text>
</comment>
<dbReference type="Pfam" id="PF01863">
    <property type="entry name" value="YgjP-like"/>
    <property type="match status" value="1"/>
</dbReference>
<proteinExistence type="predicted"/>
<dbReference type="CDD" id="cd07344">
    <property type="entry name" value="M48_yhfN_like"/>
    <property type="match status" value="1"/>
</dbReference>
<dbReference type="RefSeq" id="WP_338095295.1">
    <property type="nucleotide sequence ID" value="NZ_JAWDKB010000001.1"/>
</dbReference>